<organism evidence="2 3">
    <name type="scientific">Acrasis kona</name>
    <dbReference type="NCBI Taxonomy" id="1008807"/>
    <lineage>
        <taxon>Eukaryota</taxon>
        <taxon>Discoba</taxon>
        <taxon>Heterolobosea</taxon>
        <taxon>Tetramitia</taxon>
        <taxon>Eutetramitia</taxon>
        <taxon>Acrasidae</taxon>
        <taxon>Acrasis</taxon>
    </lineage>
</organism>
<evidence type="ECO:0000313" key="3">
    <source>
        <dbReference type="Proteomes" id="UP001431209"/>
    </source>
</evidence>
<name>A0AAW2Z2F1_9EUKA</name>
<comment type="caution">
    <text evidence="2">The sequence shown here is derived from an EMBL/GenBank/DDBJ whole genome shotgun (WGS) entry which is preliminary data.</text>
</comment>
<feature type="signal peptide" evidence="1">
    <location>
        <begin position="1"/>
        <end position="22"/>
    </location>
</feature>
<dbReference type="AlphaFoldDB" id="A0AAW2Z2F1"/>
<keyword evidence="1" id="KW-0732">Signal</keyword>
<evidence type="ECO:0000256" key="1">
    <source>
        <dbReference type="SAM" id="SignalP"/>
    </source>
</evidence>
<dbReference type="Proteomes" id="UP001431209">
    <property type="component" value="Unassembled WGS sequence"/>
</dbReference>
<dbReference type="EMBL" id="JAOPGA020000960">
    <property type="protein sequence ID" value="KAL0483447.1"/>
    <property type="molecule type" value="Genomic_DNA"/>
</dbReference>
<keyword evidence="3" id="KW-1185">Reference proteome</keyword>
<evidence type="ECO:0000313" key="2">
    <source>
        <dbReference type="EMBL" id="KAL0483447.1"/>
    </source>
</evidence>
<sequence length="173" mass="19187">MNITTLSVLFVVIAACFNHTYGQVPHHAWPVNFHMNGTAFAPFTGGEKDRTWCGNKFDVTSGIVSLPLLTWSKAYGSSTPVTYFNNPTLWKKMVSEICGLEVRVEGKGGTYMSVIGDANMWYENLDHNLHLAGKVAGLSYVPKKISDVKKFDVKGTFTGKKFDISGGNYPYKY</sequence>
<reference evidence="2 3" key="1">
    <citation type="submission" date="2024-03" db="EMBL/GenBank/DDBJ databases">
        <title>The Acrasis kona genome and developmental transcriptomes reveal deep origins of eukaryotic multicellular pathways.</title>
        <authorList>
            <person name="Sheikh S."/>
            <person name="Fu C.-J."/>
            <person name="Brown M.W."/>
            <person name="Baldauf S.L."/>
        </authorList>
    </citation>
    <scope>NUCLEOTIDE SEQUENCE [LARGE SCALE GENOMIC DNA]</scope>
    <source>
        <strain evidence="2 3">ATCC MYA-3509</strain>
    </source>
</reference>
<feature type="chain" id="PRO_5043363230" evidence="1">
    <location>
        <begin position="23"/>
        <end position="173"/>
    </location>
</feature>
<accession>A0AAW2Z2F1</accession>
<proteinExistence type="predicted"/>
<protein>
    <submittedName>
        <fullName evidence="2">Uncharacterized protein</fullName>
    </submittedName>
</protein>
<gene>
    <name evidence="2" type="ORF">AKO1_014780</name>
</gene>